<organism evidence="4 5">
    <name type="scientific">Beauveria asiatica</name>
    <dbReference type="NCBI Taxonomy" id="1069075"/>
    <lineage>
        <taxon>Eukaryota</taxon>
        <taxon>Fungi</taxon>
        <taxon>Dikarya</taxon>
        <taxon>Ascomycota</taxon>
        <taxon>Pezizomycotina</taxon>
        <taxon>Sordariomycetes</taxon>
        <taxon>Hypocreomycetidae</taxon>
        <taxon>Hypocreales</taxon>
        <taxon>Cordycipitaceae</taxon>
        <taxon>Beauveria</taxon>
    </lineage>
</organism>
<feature type="repeat" description="WD" evidence="3">
    <location>
        <begin position="96"/>
        <end position="137"/>
    </location>
</feature>
<dbReference type="SMART" id="SM00320">
    <property type="entry name" value="WD40"/>
    <property type="match status" value="3"/>
</dbReference>
<evidence type="ECO:0008006" key="6">
    <source>
        <dbReference type="Google" id="ProtNLM"/>
    </source>
</evidence>
<dbReference type="Pfam" id="PF00400">
    <property type="entry name" value="WD40"/>
    <property type="match status" value="3"/>
</dbReference>
<dbReference type="InterPro" id="IPR015943">
    <property type="entry name" value="WD40/YVTN_repeat-like_dom_sf"/>
</dbReference>
<feature type="repeat" description="WD" evidence="3">
    <location>
        <begin position="138"/>
        <end position="179"/>
    </location>
</feature>
<evidence type="ECO:0000313" key="5">
    <source>
        <dbReference type="Proteomes" id="UP001397290"/>
    </source>
</evidence>
<dbReference type="SUPFAM" id="SSF50978">
    <property type="entry name" value="WD40 repeat-like"/>
    <property type="match status" value="1"/>
</dbReference>
<name>A0AAW0RI09_9HYPO</name>
<protein>
    <recommendedName>
        <fullName evidence="6">Vegetative incompatibility protein HET-E-1</fullName>
    </recommendedName>
</protein>
<accession>A0AAW0RI09</accession>
<dbReference type="Proteomes" id="UP001397290">
    <property type="component" value="Unassembled WGS sequence"/>
</dbReference>
<dbReference type="InterPro" id="IPR020472">
    <property type="entry name" value="WD40_PAC1"/>
</dbReference>
<dbReference type="AlphaFoldDB" id="A0AAW0RI09"/>
<dbReference type="PROSITE" id="PS50082">
    <property type="entry name" value="WD_REPEATS_2"/>
    <property type="match status" value="2"/>
</dbReference>
<keyword evidence="5" id="KW-1185">Reference proteome</keyword>
<dbReference type="EMBL" id="JAAHCF010000834">
    <property type="protein sequence ID" value="KAK8141819.1"/>
    <property type="molecule type" value="Genomic_DNA"/>
</dbReference>
<reference evidence="4 5" key="1">
    <citation type="submission" date="2020-02" db="EMBL/GenBank/DDBJ databases">
        <title>Comparative genomics of the hypocrealean fungal genus Beauvera.</title>
        <authorList>
            <person name="Showalter D.N."/>
            <person name="Bushley K.E."/>
            <person name="Rehner S.A."/>
        </authorList>
    </citation>
    <scope>NUCLEOTIDE SEQUENCE [LARGE SCALE GENOMIC DNA]</scope>
    <source>
        <strain evidence="4 5">ARSEF4384</strain>
    </source>
</reference>
<evidence type="ECO:0000256" key="3">
    <source>
        <dbReference type="PROSITE-ProRule" id="PRU00221"/>
    </source>
</evidence>
<keyword evidence="2" id="KW-0677">Repeat</keyword>
<dbReference type="PANTHER" id="PTHR19848">
    <property type="entry name" value="WD40 REPEAT PROTEIN"/>
    <property type="match status" value="1"/>
</dbReference>
<dbReference type="PRINTS" id="PR00320">
    <property type="entry name" value="GPROTEINBRPT"/>
</dbReference>
<dbReference type="PANTHER" id="PTHR19848:SF8">
    <property type="entry name" value="F-BOX AND WD REPEAT DOMAIN CONTAINING 7"/>
    <property type="match status" value="1"/>
</dbReference>
<gene>
    <name evidence="4" type="ORF">G3M48_009836</name>
</gene>
<dbReference type="PROSITE" id="PS50294">
    <property type="entry name" value="WD_REPEATS_REGION"/>
    <property type="match status" value="2"/>
</dbReference>
<evidence type="ECO:0000256" key="2">
    <source>
        <dbReference type="ARBA" id="ARBA00022737"/>
    </source>
</evidence>
<dbReference type="InterPro" id="IPR001680">
    <property type="entry name" value="WD40_rpt"/>
</dbReference>
<dbReference type="PROSITE" id="PS00678">
    <property type="entry name" value="WD_REPEATS_1"/>
    <property type="match status" value="2"/>
</dbReference>
<dbReference type="InterPro" id="IPR036322">
    <property type="entry name" value="WD40_repeat_dom_sf"/>
</dbReference>
<dbReference type="InterPro" id="IPR019775">
    <property type="entry name" value="WD40_repeat_CS"/>
</dbReference>
<dbReference type="Gene3D" id="2.130.10.10">
    <property type="entry name" value="YVTN repeat-like/Quinoprotein amine dehydrogenase"/>
    <property type="match status" value="1"/>
</dbReference>
<evidence type="ECO:0000313" key="4">
    <source>
        <dbReference type="EMBL" id="KAK8141819.1"/>
    </source>
</evidence>
<sequence>MWLLASRAFISRGLIEQMAGRLDDENRHVRQAANYSVQVLAKAIVEYEWSSCLETLEGYSGSVRSVAFSADGGRVASTSRTVKIWDVAMRALQGTLEGHRRGLCSVAFSANGARVASVSRDGTVKIWDAATGTLQSMLEWYSGWIESVAFSADDARVASASRDHTVKIWDVTTWTLRSTLKSHSNSVTSDYLNCRGKLSTKFDVQHNANYDVISTEFYSKSTIDKLNN</sequence>
<keyword evidence="1 3" id="KW-0853">WD repeat</keyword>
<evidence type="ECO:0000256" key="1">
    <source>
        <dbReference type="ARBA" id="ARBA00022574"/>
    </source>
</evidence>
<comment type="caution">
    <text evidence="4">The sequence shown here is derived from an EMBL/GenBank/DDBJ whole genome shotgun (WGS) entry which is preliminary data.</text>
</comment>
<proteinExistence type="predicted"/>